<dbReference type="GO" id="GO:0015031">
    <property type="term" value="P:protein transport"/>
    <property type="evidence" value="ECO:0007669"/>
    <property type="project" value="UniProtKB-KW"/>
</dbReference>
<dbReference type="FunFam" id="3.30.40.10:FF:000276">
    <property type="entry name" value="Receptor homology region transmembrane domain-and RING domain-containing protein 2"/>
    <property type="match status" value="1"/>
</dbReference>
<dbReference type="PROSITE" id="PS50089">
    <property type="entry name" value="ZF_RING_2"/>
    <property type="match status" value="1"/>
</dbReference>
<dbReference type="InterPro" id="IPR001841">
    <property type="entry name" value="Znf_RING"/>
</dbReference>
<dbReference type="InterPro" id="IPR051653">
    <property type="entry name" value="E3_ligase_sorting_rcpt"/>
</dbReference>
<accession>A0A8J5FBR2</accession>
<dbReference type="Pfam" id="PF13639">
    <property type="entry name" value="zf-RING_2"/>
    <property type="match status" value="1"/>
</dbReference>
<dbReference type="GO" id="GO:0012505">
    <property type="term" value="C:endomembrane system"/>
    <property type="evidence" value="ECO:0007669"/>
    <property type="project" value="UniProtKB-SubCell"/>
</dbReference>
<dbReference type="GO" id="GO:0032586">
    <property type="term" value="C:protein storage vacuole membrane"/>
    <property type="evidence" value="ECO:0007669"/>
    <property type="project" value="UniProtKB-SubCell"/>
</dbReference>
<evidence type="ECO:0000256" key="12">
    <source>
        <dbReference type="ARBA" id="ARBA00023180"/>
    </source>
</evidence>
<dbReference type="SMART" id="SM00184">
    <property type="entry name" value="RING"/>
    <property type="match status" value="1"/>
</dbReference>
<dbReference type="Gene3D" id="3.50.30.30">
    <property type="match status" value="1"/>
</dbReference>
<dbReference type="InterPro" id="IPR046450">
    <property type="entry name" value="PA_dom_sf"/>
</dbReference>
<dbReference type="SUPFAM" id="SSF52025">
    <property type="entry name" value="PA domain"/>
    <property type="match status" value="1"/>
</dbReference>
<dbReference type="InterPro" id="IPR044744">
    <property type="entry name" value="ZNRF4/RNF13/RNF167_PA"/>
</dbReference>
<evidence type="ECO:0000256" key="13">
    <source>
        <dbReference type="ARBA" id="ARBA00046288"/>
    </source>
</evidence>
<reference evidence="20 21" key="1">
    <citation type="submission" date="2020-08" db="EMBL/GenBank/DDBJ databases">
        <title>Plant Genome Project.</title>
        <authorList>
            <person name="Zhang R.-G."/>
        </authorList>
    </citation>
    <scope>NUCLEOTIDE SEQUENCE [LARGE SCALE GENOMIC DNA]</scope>
    <source>
        <tissue evidence="20">Rhizome</tissue>
    </source>
</reference>
<dbReference type="InterPro" id="IPR003137">
    <property type="entry name" value="PA_domain"/>
</dbReference>
<dbReference type="Proteomes" id="UP000734854">
    <property type="component" value="Unassembled WGS sequence"/>
</dbReference>
<dbReference type="InterPro" id="IPR013083">
    <property type="entry name" value="Znf_RING/FYVE/PHD"/>
</dbReference>
<evidence type="ECO:0000256" key="3">
    <source>
        <dbReference type="ARBA" id="ARBA00022692"/>
    </source>
</evidence>
<keyword evidence="8" id="KW-0653">Protein transport</keyword>
<dbReference type="EMBL" id="JACMSC010000016">
    <property type="protein sequence ID" value="KAG6483143.1"/>
    <property type="molecule type" value="Genomic_DNA"/>
</dbReference>
<keyword evidence="21" id="KW-1185">Reference proteome</keyword>
<evidence type="ECO:0000256" key="1">
    <source>
        <dbReference type="ARBA" id="ARBA00022448"/>
    </source>
</evidence>
<evidence type="ECO:0000256" key="6">
    <source>
        <dbReference type="ARBA" id="ARBA00022771"/>
    </source>
</evidence>
<keyword evidence="12" id="KW-0325">Glycoprotein</keyword>
<evidence type="ECO:0000256" key="9">
    <source>
        <dbReference type="ARBA" id="ARBA00022989"/>
    </source>
</evidence>
<keyword evidence="9 18" id="KW-1133">Transmembrane helix</keyword>
<keyword evidence="2" id="KW-0926">Vacuole</keyword>
<feature type="transmembrane region" description="Helical" evidence="18">
    <location>
        <begin position="218"/>
        <end position="242"/>
    </location>
</feature>
<name>A0A8J5FBR2_ZINOF</name>
<organism evidence="20 21">
    <name type="scientific">Zingiber officinale</name>
    <name type="common">Ginger</name>
    <name type="synonym">Amomum zingiber</name>
    <dbReference type="NCBI Taxonomy" id="94328"/>
    <lineage>
        <taxon>Eukaryota</taxon>
        <taxon>Viridiplantae</taxon>
        <taxon>Streptophyta</taxon>
        <taxon>Embryophyta</taxon>
        <taxon>Tracheophyta</taxon>
        <taxon>Spermatophyta</taxon>
        <taxon>Magnoliopsida</taxon>
        <taxon>Liliopsida</taxon>
        <taxon>Zingiberales</taxon>
        <taxon>Zingiberaceae</taxon>
        <taxon>Zingiber</taxon>
    </lineage>
</organism>
<keyword evidence="6 16" id="KW-0863">Zinc-finger</keyword>
<dbReference type="FunFam" id="3.50.30.30:FF:000020">
    <property type="entry name" value="Receptor homology region transmembrane domain-and RING domain-containing protein 2"/>
    <property type="match status" value="1"/>
</dbReference>
<dbReference type="Pfam" id="PF02225">
    <property type="entry name" value="PA"/>
    <property type="match status" value="1"/>
</dbReference>
<dbReference type="AlphaFoldDB" id="A0A8J5FBR2"/>
<comment type="subcellular location">
    <subcellularLocation>
        <location evidence="13">Endomembrane system</location>
        <topology evidence="13">Single-pass type I membrane protein</topology>
    </subcellularLocation>
    <subcellularLocation>
        <location evidence="14">Prevacuolar compartment membrane</location>
    </subcellularLocation>
    <subcellularLocation>
        <location evidence="15">Protein storage vacuole membrane</location>
    </subcellularLocation>
</comment>
<evidence type="ECO:0000256" key="8">
    <source>
        <dbReference type="ARBA" id="ARBA00022927"/>
    </source>
</evidence>
<evidence type="ECO:0000256" key="18">
    <source>
        <dbReference type="SAM" id="Phobius"/>
    </source>
</evidence>
<evidence type="ECO:0000256" key="14">
    <source>
        <dbReference type="ARBA" id="ARBA00046293"/>
    </source>
</evidence>
<keyword evidence="10 18" id="KW-0472">Membrane</keyword>
<feature type="domain" description="RING-type" evidence="19">
    <location>
        <begin position="289"/>
        <end position="331"/>
    </location>
</feature>
<keyword evidence="11" id="KW-1015">Disulfide bond</keyword>
<keyword evidence="4" id="KW-0479">Metal-binding</keyword>
<evidence type="ECO:0000256" key="10">
    <source>
        <dbReference type="ARBA" id="ARBA00023136"/>
    </source>
</evidence>
<feature type="transmembrane region" description="Helical" evidence="18">
    <location>
        <begin position="66"/>
        <end position="85"/>
    </location>
</feature>
<evidence type="ECO:0000256" key="15">
    <source>
        <dbReference type="ARBA" id="ARBA00060484"/>
    </source>
</evidence>
<dbReference type="CDD" id="cd02123">
    <property type="entry name" value="PA_C_RZF_like"/>
    <property type="match status" value="1"/>
</dbReference>
<protein>
    <recommendedName>
        <fullName evidence="19">RING-type domain-containing protein</fullName>
    </recommendedName>
</protein>
<evidence type="ECO:0000256" key="5">
    <source>
        <dbReference type="ARBA" id="ARBA00022729"/>
    </source>
</evidence>
<keyword evidence="1" id="KW-0813">Transport</keyword>
<keyword evidence="3 18" id="KW-0812">Transmembrane</keyword>
<evidence type="ECO:0000256" key="17">
    <source>
        <dbReference type="SAM" id="MobiDB-lite"/>
    </source>
</evidence>
<evidence type="ECO:0000256" key="16">
    <source>
        <dbReference type="PROSITE-ProRule" id="PRU00175"/>
    </source>
</evidence>
<dbReference type="SUPFAM" id="SSF57850">
    <property type="entry name" value="RING/U-box"/>
    <property type="match status" value="1"/>
</dbReference>
<feature type="region of interest" description="Disordered" evidence="17">
    <location>
        <begin position="431"/>
        <end position="458"/>
    </location>
</feature>
<sequence length="512" mass="55440">MERKGWNGIAAACSLFSGGDSWQRAVGSGLAKVWVLEVIRVSCALPGLPTMGLFKDETERKQMLTLFLLLALLAPEAAGNVVLIGKNVSFSFPDVEANFASPIKKSGESGILYVAEPLEACTTLTNELAKDSGTPFVLIRRGKCPFETKVRNAQYAGFKAAIVFDNEDRGILISMAGNSVGIHIHALFISKASGATLQNYAGRADLELWILPTIDNSAWAIVAISFMSLLAISAVFAMCFLLRRNIIRREQSPLSQIREFHGMSSHLVKAMPSLEFTSVVEDNCTSTTCAICLEDYCAGDKLRVLPCSHKFHVCCVDYWLTSWRTFCPVCKRDATAGISITNLPATEHTPLLYGATPTISSRPSSVHSPVAASPAVRISLMPPQSHSNSRSHSYASSPCSQPIRIMPFHLRSNSSLASSISRIPNPHSSYGYSPSLDLRNSSSHRSRSHLTSPHSVYSPINSRLRSSFIPGSSNPTSNNLAASSSRQSYLRHCTESEASLSALASTYSLPGC</sequence>
<dbReference type="PANTHER" id="PTHR47168">
    <property type="entry name" value="RING ZINC FINGER DOMAIN SUPERFAMILY PROTEIN-RELATED"/>
    <property type="match status" value="1"/>
</dbReference>
<evidence type="ECO:0000313" key="20">
    <source>
        <dbReference type="EMBL" id="KAG6483143.1"/>
    </source>
</evidence>
<dbReference type="GO" id="GO:0008270">
    <property type="term" value="F:zinc ion binding"/>
    <property type="evidence" value="ECO:0007669"/>
    <property type="project" value="UniProtKB-KW"/>
</dbReference>
<dbReference type="Gene3D" id="3.30.40.10">
    <property type="entry name" value="Zinc/RING finger domain, C3HC4 (zinc finger)"/>
    <property type="match status" value="1"/>
</dbReference>
<evidence type="ECO:0000313" key="21">
    <source>
        <dbReference type="Proteomes" id="UP000734854"/>
    </source>
</evidence>
<evidence type="ECO:0000256" key="7">
    <source>
        <dbReference type="ARBA" id="ARBA00022833"/>
    </source>
</evidence>
<keyword evidence="5" id="KW-0732">Signal</keyword>
<comment type="caution">
    <text evidence="20">The sequence shown here is derived from an EMBL/GenBank/DDBJ whole genome shotgun (WGS) entry which is preliminary data.</text>
</comment>
<proteinExistence type="predicted"/>
<keyword evidence="7" id="KW-0862">Zinc</keyword>
<dbReference type="PANTHER" id="PTHR47168:SF5">
    <property type="entry name" value="RING-TYPE DOMAIN-CONTAINING PROTEIN"/>
    <property type="match status" value="1"/>
</dbReference>
<evidence type="ECO:0000256" key="11">
    <source>
        <dbReference type="ARBA" id="ARBA00023157"/>
    </source>
</evidence>
<evidence type="ECO:0000256" key="2">
    <source>
        <dbReference type="ARBA" id="ARBA00022554"/>
    </source>
</evidence>
<evidence type="ECO:0000259" key="19">
    <source>
        <dbReference type="PROSITE" id="PS50089"/>
    </source>
</evidence>
<gene>
    <name evidence="20" type="ORF">ZIOFF_059783</name>
</gene>
<evidence type="ECO:0000256" key="4">
    <source>
        <dbReference type="ARBA" id="ARBA00022723"/>
    </source>
</evidence>